<keyword evidence="2" id="KW-0813">Transport</keyword>
<feature type="compositionally biased region" description="Basic and acidic residues" evidence="8">
    <location>
        <begin position="308"/>
        <end position="318"/>
    </location>
</feature>
<evidence type="ECO:0000259" key="9">
    <source>
        <dbReference type="Pfam" id="PF00638"/>
    </source>
</evidence>
<keyword evidence="3" id="KW-0509">mRNA transport</keyword>
<keyword evidence="7" id="KW-0539">Nucleus</keyword>
<evidence type="ECO:0008006" key="13">
    <source>
        <dbReference type="Google" id="ProtNLM"/>
    </source>
</evidence>
<feature type="domain" description="Nuclear pore complex NUP2/50/61" evidence="10">
    <location>
        <begin position="2"/>
        <end position="82"/>
    </location>
</feature>
<dbReference type="SUPFAM" id="SSF50729">
    <property type="entry name" value="PH domain-like"/>
    <property type="match status" value="1"/>
</dbReference>
<feature type="compositionally biased region" description="Polar residues" evidence="8">
    <location>
        <begin position="291"/>
        <end position="300"/>
    </location>
</feature>
<dbReference type="Pfam" id="PF08911">
    <property type="entry name" value="NUP50"/>
    <property type="match status" value="1"/>
</dbReference>
<evidence type="ECO:0000256" key="2">
    <source>
        <dbReference type="ARBA" id="ARBA00022448"/>
    </source>
</evidence>
<gene>
    <name evidence="11" type="ORF">ONB1V03_LOCUS16581</name>
</gene>
<dbReference type="GO" id="GO:0015031">
    <property type="term" value="P:protein transport"/>
    <property type="evidence" value="ECO:0007669"/>
    <property type="project" value="UniProtKB-KW"/>
</dbReference>
<keyword evidence="5" id="KW-0811">Translocation</keyword>
<sequence>MSKRVATKQLTMDNFDEDDDEVDYEDNDSAGGVVRVASDEVLKTRPMAKARRRSDLNSSVTGADDGSDAPKKSAFSGFGGFKGLQSNALKPTASSLDAFKAFASTPTSQSAITSTANDKPVSQTSSTVRSGQTNGADNEDEDMDESDAEYDRQLSKLNKCFFNHMKTYLDKSYSYNFTPVCLEYIQYHKQIESEAKTNGAKTTQVPTGSAWPVKSLSITNNFGTDSTPSLPSTPDSSQASTTGALFGSETSSTDGSLLFAKPGGLQFGLSKPSFTNPGFSIPDFLKGGAGSQSSTVTADSANDEESEEPPKVESVEHTEPNAVFTKKCKLYFKKENNWIEKGIGFLYIIKDEKASKPQLLIRASNTMGTILLHITLSESLPVGKAPQNKGVLLTCIPHPPLDPKAAEGSQTSVSFMIRVNPKSTDEVFNALVKHMTN</sequence>
<evidence type="ECO:0000256" key="6">
    <source>
        <dbReference type="ARBA" id="ARBA00023132"/>
    </source>
</evidence>
<organism evidence="11">
    <name type="scientific">Oppiella nova</name>
    <dbReference type="NCBI Taxonomy" id="334625"/>
    <lineage>
        <taxon>Eukaryota</taxon>
        <taxon>Metazoa</taxon>
        <taxon>Ecdysozoa</taxon>
        <taxon>Arthropoda</taxon>
        <taxon>Chelicerata</taxon>
        <taxon>Arachnida</taxon>
        <taxon>Acari</taxon>
        <taxon>Acariformes</taxon>
        <taxon>Sarcoptiformes</taxon>
        <taxon>Oribatida</taxon>
        <taxon>Brachypylina</taxon>
        <taxon>Oppioidea</taxon>
        <taxon>Oppiidae</taxon>
        <taxon>Oppiella</taxon>
    </lineage>
</organism>
<dbReference type="GO" id="GO:0005643">
    <property type="term" value="C:nuclear pore"/>
    <property type="evidence" value="ECO:0007669"/>
    <property type="project" value="UniProtKB-SubCell"/>
</dbReference>
<proteinExistence type="predicted"/>
<evidence type="ECO:0000256" key="8">
    <source>
        <dbReference type="SAM" id="MobiDB-lite"/>
    </source>
</evidence>
<dbReference type="InterPro" id="IPR000156">
    <property type="entry name" value="Ran_bind_dom"/>
</dbReference>
<feature type="compositionally biased region" description="Polar residues" evidence="8">
    <location>
        <begin position="107"/>
        <end position="136"/>
    </location>
</feature>
<dbReference type="InterPro" id="IPR011993">
    <property type="entry name" value="PH-like_dom_sf"/>
</dbReference>
<feature type="region of interest" description="Disordered" evidence="8">
    <location>
        <begin position="1"/>
        <end position="31"/>
    </location>
</feature>
<feature type="region of interest" description="Disordered" evidence="8">
    <location>
        <begin position="44"/>
        <end position="72"/>
    </location>
</feature>
<evidence type="ECO:0000256" key="4">
    <source>
        <dbReference type="ARBA" id="ARBA00022927"/>
    </source>
</evidence>
<evidence type="ECO:0000313" key="11">
    <source>
        <dbReference type="EMBL" id="CAD7660010.1"/>
    </source>
</evidence>
<dbReference type="Gene3D" id="2.30.29.30">
    <property type="entry name" value="Pleckstrin-homology domain (PH domain)/Phosphotyrosine-binding domain (PTB)"/>
    <property type="match status" value="1"/>
</dbReference>
<feature type="region of interest" description="Disordered" evidence="8">
    <location>
        <begin position="222"/>
        <end position="248"/>
    </location>
</feature>
<protein>
    <recommendedName>
        <fullName evidence="13">RanBD1 domain-containing protein</fullName>
    </recommendedName>
</protein>
<comment type="subcellular location">
    <subcellularLocation>
        <location evidence="1">Nucleus</location>
        <location evidence="1">Nuclear pore complex</location>
    </subcellularLocation>
</comment>
<evidence type="ECO:0000313" key="12">
    <source>
        <dbReference type="Proteomes" id="UP000728032"/>
    </source>
</evidence>
<evidence type="ECO:0000256" key="7">
    <source>
        <dbReference type="ARBA" id="ARBA00023242"/>
    </source>
</evidence>
<feature type="compositionally biased region" description="Acidic residues" evidence="8">
    <location>
        <begin position="137"/>
        <end position="148"/>
    </location>
</feature>
<evidence type="ECO:0000256" key="5">
    <source>
        <dbReference type="ARBA" id="ARBA00023010"/>
    </source>
</evidence>
<feature type="compositionally biased region" description="Acidic residues" evidence="8">
    <location>
        <begin position="14"/>
        <end position="28"/>
    </location>
</feature>
<evidence type="ECO:0000259" key="10">
    <source>
        <dbReference type="Pfam" id="PF08911"/>
    </source>
</evidence>
<dbReference type="EMBL" id="CAJPVJ010018979">
    <property type="protein sequence ID" value="CAG2177148.1"/>
    <property type="molecule type" value="Genomic_DNA"/>
</dbReference>
<dbReference type="InterPro" id="IPR015007">
    <property type="entry name" value="NUP2/50/61"/>
</dbReference>
<keyword evidence="12" id="KW-1185">Reference proteome</keyword>
<evidence type="ECO:0000256" key="1">
    <source>
        <dbReference type="ARBA" id="ARBA00004567"/>
    </source>
</evidence>
<feature type="region of interest" description="Disordered" evidence="8">
    <location>
        <begin position="107"/>
        <end position="149"/>
    </location>
</feature>
<dbReference type="CDD" id="cd13170">
    <property type="entry name" value="RanBD_NUP50"/>
    <property type="match status" value="1"/>
</dbReference>
<evidence type="ECO:0000256" key="3">
    <source>
        <dbReference type="ARBA" id="ARBA00022816"/>
    </source>
</evidence>
<feature type="region of interest" description="Disordered" evidence="8">
    <location>
        <begin position="290"/>
        <end position="318"/>
    </location>
</feature>
<keyword evidence="6" id="KW-0906">Nuclear pore complex</keyword>
<accession>A0A7R9QWP1</accession>
<dbReference type="Proteomes" id="UP000728032">
    <property type="component" value="Unassembled WGS sequence"/>
</dbReference>
<feature type="domain" description="RanBD1" evidence="9">
    <location>
        <begin position="312"/>
        <end position="428"/>
    </location>
</feature>
<feature type="compositionally biased region" description="Polar residues" evidence="8">
    <location>
        <begin position="238"/>
        <end position="248"/>
    </location>
</feature>
<dbReference type="AlphaFoldDB" id="A0A7R9QWP1"/>
<dbReference type="GO" id="GO:0051028">
    <property type="term" value="P:mRNA transport"/>
    <property type="evidence" value="ECO:0007669"/>
    <property type="project" value="UniProtKB-KW"/>
</dbReference>
<name>A0A7R9QWP1_9ACAR</name>
<feature type="compositionally biased region" description="Low complexity" evidence="8">
    <location>
        <begin position="224"/>
        <end position="237"/>
    </location>
</feature>
<keyword evidence="4" id="KW-0653">Protein transport</keyword>
<dbReference type="EMBL" id="OC933804">
    <property type="protein sequence ID" value="CAD7660010.1"/>
    <property type="molecule type" value="Genomic_DNA"/>
</dbReference>
<dbReference type="OrthoDB" id="10062131at2759"/>
<reference evidence="11" key="1">
    <citation type="submission" date="2020-11" db="EMBL/GenBank/DDBJ databases">
        <authorList>
            <person name="Tran Van P."/>
        </authorList>
    </citation>
    <scope>NUCLEOTIDE SEQUENCE</scope>
</reference>
<dbReference type="Pfam" id="PF00638">
    <property type="entry name" value="Ran_BP1"/>
    <property type="match status" value="1"/>
</dbReference>